<dbReference type="PANTHER" id="PTHR15907">
    <property type="entry name" value="DUF614 FAMILY PROTEIN-RELATED"/>
    <property type="match status" value="1"/>
</dbReference>
<gene>
    <name evidence="2" type="ORF">PDIGIT_LOCUS15024</name>
</gene>
<protein>
    <submittedName>
        <fullName evidence="2">Uncharacterized protein</fullName>
    </submittedName>
</protein>
<dbReference type="EMBL" id="CAOQHR010000012">
    <property type="protein sequence ID" value="CAI6341824.1"/>
    <property type="molecule type" value="Genomic_DNA"/>
</dbReference>
<sequence>MSTGPFNHEETVEWMNRPNQFIKDKAWKNSTNDSSANKWSHSLLGCLTPPKLCCLSLCVPCVPFGRTQHRLRHNGDMATYNVCNSSCCLFCITRCFGVEWIMQTMQYQDIRETHNLKGSFATDCLKSFYCRCCSSMQAEKETKARSGVSSGGVVSQQYQGGEAMEMGNMSSANKPRDNQAPGRDRRTGADQMPSQAPAA</sequence>
<dbReference type="NCBIfam" id="TIGR01571">
    <property type="entry name" value="A_thal_Cys_rich"/>
    <property type="match status" value="1"/>
</dbReference>
<proteinExistence type="predicted"/>
<feature type="region of interest" description="Disordered" evidence="1">
    <location>
        <begin position="144"/>
        <end position="199"/>
    </location>
</feature>
<evidence type="ECO:0000313" key="2">
    <source>
        <dbReference type="EMBL" id="CAI6341824.1"/>
    </source>
</evidence>
<evidence type="ECO:0000256" key="1">
    <source>
        <dbReference type="SAM" id="MobiDB-lite"/>
    </source>
</evidence>
<evidence type="ECO:0000313" key="3">
    <source>
        <dbReference type="Proteomes" id="UP001152607"/>
    </source>
</evidence>
<reference evidence="2" key="1">
    <citation type="submission" date="2023-01" db="EMBL/GenBank/DDBJ databases">
        <authorList>
            <person name="Van Ghelder C."/>
            <person name="Rancurel C."/>
        </authorList>
    </citation>
    <scope>NUCLEOTIDE SEQUENCE</scope>
    <source>
        <strain evidence="2">CNCM I-4278</strain>
    </source>
</reference>
<feature type="compositionally biased region" description="Low complexity" evidence="1">
    <location>
        <begin position="146"/>
        <end position="161"/>
    </location>
</feature>
<dbReference type="InterPro" id="IPR006461">
    <property type="entry name" value="PLAC_motif_containing"/>
</dbReference>
<comment type="caution">
    <text evidence="2">The sequence shown here is derived from an EMBL/GenBank/DDBJ whole genome shotgun (WGS) entry which is preliminary data.</text>
</comment>
<name>A0A9W4XRR3_9PLEO</name>
<dbReference type="Proteomes" id="UP001152607">
    <property type="component" value="Unassembled WGS sequence"/>
</dbReference>
<dbReference type="AlphaFoldDB" id="A0A9W4XRR3"/>
<accession>A0A9W4XRR3</accession>
<keyword evidence="3" id="KW-1185">Reference proteome</keyword>
<dbReference type="OrthoDB" id="1045822at2759"/>
<dbReference type="Pfam" id="PF04749">
    <property type="entry name" value="PLAC8"/>
    <property type="match status" value="1"/>
</dbReference>
<organism evidence="2 3">
    <name type="scientific">Periconia digitata</name>
    <dbReference type="NCBI Taxonomy" id="1303443"/>
    <lineage>
        <taxon>Eukaryota</taxon>
        <taxon>Fungi</taxon>
        <taxon>Dikarya</taxon>
        <taxon>Ascomycota</taxon>
        <taxon>Pezizomycotina</taxon>
        <taxon>Dothideomycetes</taxon>
        <taxon>Pleosporomycetidae</taxon>
        <taxon>Pleosporales</taxon>
        <taxon>Massarineae</taxon>
        <taxon>Periconiaceae</taxon>
        <taxon>Periconia</taxon>
    </lineage>
</organism>
<feature type="compositionally biased region" description="Basic and acidic residues" evidence="1">
    <location>
        <begin position="174"/>
        <end position="188"/>
    </location>
</feature>